<evidence type="ECO:0000256" key="5">
    <source>
        <dbReference type="ARBA" id="ARBA00023136"/>
    </source>
</evidence>
<evidence type="ECO:0000256" key="6">
    <source>
        <dbReference type="SAM" id="MobiDB-lite"/>
    </source>
</evidence>
<proteinExistence type="predicted"/>
<dbReference type="GO" id="GO:0005886">
    <property type="term" value="C:plasma membrane"/>
    <property type="evidence" value="ECO:0007669"/>
    <property type="project" value="UniProtKB-SubCell"/>
</dbReference>
<keyword evidence="5 7" id="KW-0472">Membrane</keyword>
<evidence type="ECO:0000256" key="7">
    <source>
        <dbReference type="SAM" id="Phobius"/>
    </source>
</evidence>
<evidence type="ECO:0000313" key="9">
    <source>
        <dbReference type="EMBL" id="PJL34612.1"/>
    </source>
</evidence>
<evidence type="ECO:0000256" key="1">
    <source>
        <dbReference type="ARBA" id="ARBA00004651"/>
    </source>
</evidence>
<dbReference type="OrthoDB" id="6876341at2"/>
<evidence type="ECO:0000256" key="2">
    <source>
        <dbReference type="ARBA" id="ARBA00022475"/>
    </source>
</evidence>
<keyword evidence="3 7" id="KW-0812">Transmembrane</keyword>
<feature type="compositionally biased region" description="Basic and acidic residues" evidence="6">
    <location>
        <begin position="510"/>
        <end position="523"/>
    </location>
</feature>
<feature type="transmembrane region" description="Helical" evidence="7">
    <location>
        <begin position="113"/>
        <end position="139"/>
    </location>
</feature>
<feature type="region of interest" description="Disordered" evidence="6">
    <location>
        <begin position="510"/>
        <end position="536"/>
    </location>
</feature>
<dbReference type="InterPro" id="IPR007895">
    <property type="entry name" value="MASE1"/>
</dbReference>
<keyword evidence="2" id="KW-1003">Cell membrane</keyword>
<organism evidence="9 10">
    <name type="scientific">Stenotrophomonas maltophilia</name>
    <name type="common">Pseudomonas maltophilia</name>
    <name type="synonym">Xanthomonas maltophilia</name>
    <dbReference type="NCBI Taxonomy" id="40324"/>
    <lineage>
        <taxon>Bacteria</taxon>
        <taxon>Pseudomonadati</taxon>
        <taxon>Pseudomonadota</taxon>
        <taxon>Gammaproteobacteria</taxon>
        <taxon>Lysobacterales</taxon>
        <taxon>Lysobacteraceae</taxon>
        <taxon>Stenotrophomonas</taxon>
        <taxon>Stenotrophomonas maltophilia group</taxon>
    </lineage>
</organism>
<feature type="transmembrane region" description="Helical" evidence="7">
    <location>
        <begin position="12"/>
        <end position="32"/>
    </location>
</feature>
<feature type="transmembrane region" description="Helical" evidence="7">
    <location>
        <begin position="151"/>
        <end position="173"/>
    </location>
</feature>
<evidence type="ECO:0000313" key="10">
    <source>
        <dbReference type="Proteomes" id="UP000230167"/>
    </source>
</evidence>
<comment type="caution">
    <text evidence="9">The sequence shown here is derived from an EMBL/GenBank/DDBJ whole genome shotgun (WGS) entry which is preliminary data.</text>
</comment>
<sequence>MQWWKDGLLVRIRVSPEGLALALLYALACWGARKLSLDQFFLPAGVRVAALLLCPPRLWPYLLIGEYAYFAHLRIPLLGKYGLTWVICASVFLMPTVMLIVQLHRKLLARTTVVGVISIAVCTAIAISLLNLSISHLLWPPLRETPFLTNVLRYALGDFIGIVILAPLALLWIRRTEEKWSARSVAAIAAAVGAMLVIGLQATPVPTSITAPGSLQLLLILPIPAIALTCLLGWRGAAIGVAAVNMILGLSTPADRPDAFDAATFATQQAMAIASVALLLLGARITHFQNQHRLREEDGKAALRLARSSQLASEMDLRERAAHLRQLGDGMDLSLNEMVNWLHAQGHHAVADSLRHTSEVHSRLFRAQASMIYPAALERLGLYVALQAGGVREAWGNSHRVTSPWLMGDPCQLSAGLQLAAYRSIVEAVSILLGSETGQLVVRARCGRLGKEQGIMLIAGMLNPRQSLAQTTMDSVNGQLAGRVLAYRGTLQCRRNRIRMLLVEAVDTPHAEPFPEREQDPRRRPGAIGPPAPNGQ</sequence>
<gene>
    <name evidence="9" type="ORF">B9Y64_00715</name>
</gene>
<feature type="domain" description="MASE1" evidence="8">
    <location>
        <begin position="33"/>
        <end position="286"/>
    </location>
</feature>
<comment type="subcellular location">
    <subcellularLocation>
        <location evidence="1">Cell membrane</location>
        <topology evidence="1">Multi-pass membrane protein</topology>
    </subcellularLocation>
</comment>
<keyword evidence="4 7" id="KW-1133">Transmembrane helix</keyword>
<protein>
    <recommendedName>
        <fullName evidence="8">MASE1 domain-containing protein</fullName>
    </recommendedName>
</protein>
<feature type="transmembrane region" description="Helical" evidence="7">
    <location>
        <begin position="215"/>
        <end position="232"/>
    </location>
</feature>
<dbReference type="AlphaFoldDB" id="A0A2J0UIC4"/>
<accession>A0A2J0UIC4</accession>
<dbReference type="RefSeq" id="WP_100439871.1">
    <property type="nucleotide sequence ID" value="NZ_CBCPIZ010000040.1"/>
</dbReference>
<feature type="transmembrane region" description="Helical" evidence="7">
    <location>
        <begin position="44"/>
        <end position="62"/>
    </location>
</feature>
<dbReference type="EMBL" id="NEQV01000001">
    <property type="protein sequence ID" value="PJL34612.1"/>
    <property type="molecule type" value="Genomic_DNA"/>
</dbReference>
<reference evidence="9 10" key="1">
    <citation type="journal article" date="2017" name="Front. Microbiol.">
        <title>Double-Face Meets the Bacterial World: The Opportunistic Pathogen Stenotrophomonas maltophilia.</title>
        <authorList>
            <person name="Lira F."/>
            <person name="Berg G."/>
            <person name="Martinez J.L."/>
        </authorList>
    </citation>
    <scope>NUCLEOTIDE SEQUENCE [LARGE SCALE GENOMIC DNA]</scope>
    <source>
        <strain evidence="9 10">EA1</strain>
    </source>
</reference>
<feature type="transmembrane region" description="Helical" evidence="7">
    <location>
        <begin position="185"/>
        <end position="203"/>
    </location>
</feature>
<evidence type="ECO:0000256" key="4">
    <source>
        <dbReference type="ARBA" id="ARBA00022989"/>
    </source>
</evidence>
<evidence type="ECO:0000256" key="3">
    <source>
        <dbReference type="ARBA" id="ARBA00022692"/>
    </source>
</evidence>
<dbReference type="Pfam" id="PF05231">
    <property type="entry name" value="MASE1"/>
    <property type="match status" value="1"/>
</dbReference>
<dbReference type="Proteomes" id="UP000230167">
    <property type="component" value="Unassembled WGS sequence"/>
</dbReference>
<evidence type="ECO:0000259" key="8">
    <source>
        <dbReference type="Pfam" id="PF05231"/>
    </source>
</evidence>
<feature type="transmembrane region" description="Helical" evidence="7">
    <location>
        <begin position="82"/>
        <end position="101"/>
    </location>
</feature>
<name>A0A2J0UIC4_STEMA</name>